<evidence type="ECO:0000313" key="2">
    <source>
        <dbReference type="EMBL" id="USN15171.1"/>
    </source>
</evidence>
<organism evidence="2 3">
    <name type="scientific">Brevundimonas phage vB_BpoS-Kikimora</name>
    <dbReference type="NCBI Taxonomy" id="2948601"/>
    <lineage>
        <taxon>Viruses</taxon>
        <taxon>Duplodnaviria</taxon>
        <taxon>Heunggongvirae</taxon>
        <taxon>Uroviricota</taxon>
        <taxon>Caudoviricetes</taxon>
        <taxon>Jeanschmidtviridae</taxon>
        <taxon>Kikimoravirus</taxon>
        <taxon>Kikimoravirus kikimora</taxon>
    </lineage>
</organism>
<evidence type="ECO:0000313" key="3">
    <source>
        <dbReference type="Proteomes" id="UP001056576"/>
    </source>
</evidence>
<name>A0A9E7MT30_9CAUD</name>
<sequence>MAWVVIQCVVCGKKTANGRLPREGRHKGDGSERYPRRHQGQDGKVCPGVFEHGLWLDP</sequence>
<proteinExistence type="predicted"/>
<dbReference type="EMBL" id="ON529857">
    <property type="protein sequence ID" value="USN15171.1"/>
    <property type="molecule type" value="Genomic_DNA"/>
</dbReference>
<protein>
    <submittedName>
        <fullName evidence="2">Uncharacterized protein</fullName>
    </submittedName>
</protein>
<gene>
    <name evidence="2" type="ORF">KIKIMORA_00240</name>
</gene>
<accession>A0A9E7MT30</accession>
<feature type="compositionally biased region" description="Basic and acidic residues" evidence="1">
    <location>
        <begin position="20"/>
        <end position="34"/>
    </location>
</feature>
<reference evidence="2 3" key="1">
    <citation type="submission" date="2022-05" db="EMBL/GenBank/DDBJ databases">
        <authorList>
            <person name="Friedrich I."/>
            <person name="Poehlein A."/>
            <person name="Schneider D."/>
            <person name="Hertel R."/>
            <person name="Daniel R."/>
        </authorList>
    </citation>
    <scope>NUCLEOTIDE SEQUENCE [LARGE SCALE GENOMIC DNA]</scope>
</reference>
<feature type="region of interest" description="Disordered" evidence="1">
    <location>
        <begin position="17"/>
        <end position="44"/>
    </location>
</feature>
<evidence type="ECO:0000256" key="1">
    <source>
        <dbReference type="SAM" id="MobiDB-lite"/>
    </source>
</evidence>
<keyword evidence="3" id="KW-1185">Reference proteome</keyword>
<dbReference type="Proteomes" id="UP001056576">
    <property type="component" value="Segment"/>
</dbReference>